<dbReference type="PANTHER" id="PTHR42852:SF6">
    <property type="entry name" value="THIOL:DISULFIDE INTERCHANGE PROTEIN DSBE"/>
    <property type="match status" value="1"/>
</dbReference>
<dbReference type="GO" id="GO:0016209">
    <property type="term" value="F:antioxidant activity"/>
    <property type="evidence" value="ECO:0007669"/>
    <property type="project" value="InterPro"/>
</dbReference>
<proteinExistence type="predicted"/>
<keyword evidence="8" id="KW-1185">Reference proteome</keyword>
<dbReference type="PROSITE" id="PS00194">
    <property type="entry name" value="THIOREDOXIN_1"/>
    <property type="match status" value="1"/>
</dbReference>
<dbReference type="GO" id="GO:0017004">
    <property type="term" value="P:cytochrome complex assembly"/>
    <property type="evidence" value="ECO:0007669"/>
    <property type="project" value="UniProtKB-KW"/>
</dbReference>
<evidence type="ECO:0000259" key="6">
    <source>
        <dbReference type="PROSITE" id="PS51352"/>
    </source>
</evidence>
<feature type="signal peptide" evidence="5">
    <location>
        <begin position="1"/>
        <end position="18"/>
    </location>
</feature>
<name>A0A2S7IKM4_9BACT</name>
<evidence type="ECO:0000256" key="1">
    <source>
        <dbReference type="ARBA" id="ARBA00004196"/>
    </source>
</evidence>
<dbReference type="Pfam" id="PF00578">
    <property type="entry name" value="AhpC-TSA"/>
    <property type="match status" value="1"/>
</dbReference>
<dbReference type="GO" id="GO:0016491">
    <property type="term" value="F:oxidoreductase activity"/>
    <property type="evidence" value="ECO:0007669"/>
    <property type="project" value="InterPro"/>
</dbReference>
<dbReference type="InterPro" id="IPR013766">
    <property type="entry name" value="Thioredoxin_domain"/>
</dbReference>
<dbReference type="Proteomes" id="UP000239590">
    <property type="component" value="Unassembled WGS sequence"/>
</dbReference>
<protein>
    <submittedName>
        <fullName evidence="7">Alkyl hydroperoxide reductase</fullName>
    </submittedName>
</protein>
<dbReference type="InterPro" id="IPR000866">
    <property type="entry name" value="AhpC/TSA"/>
</dbReference>
<evidence type="ECO:0000313" key="8">
    <source>
        <dbReference type="Proteomes" id="UP000239590"/>
    </source>
</evidence>
<evidence type="ECO:0000256" key="2">
    <source>
        <dbReference type="ARBA" id="ARBA00022748"/>
    </source>
</evidence>
<dbReference type="InterPro" id="IPR017937">
    <property type="entry name" value="Thioredoxin_CS"/>
</dbReference>
<feature type="chain" id="PRO_5015410623" evidence="5">
    <location>
        <begin position="19"/>
        <end position="378"/>
    </location>
</feature>
<keyword evidence="3" id="KW-1015">Disulfide bond</keyword>
<reference evidence="8" key="1">
    <citation type="submission" date="2018-02" db="EMBL/GenBank/DDBJ databases">
        <title>Genome sequencing of Solimonas sp. HR-BB.</title>
        <authorList>
            <person name="Lee Y."/>
            <person name="Jeon C.O."/>
        </authorList>
    </citation>
    <scope>NUCLEOTIDE SEQUENCE [LARGE SCALE GENOMIC DNA]</scope>
    <source>
        <strain evidence="8">HR-U</strain>
    </source>
</reference>
<dbReference type="PROSITE" id="PS51352">
    <property type="entry name" value="THIOREDOXIN_2"/>
    <property type="match status" value="1"/>
</dbReference>
<comment type="subcellular location">
    <subcellularLocation>
        <location evidence="1">Cell envelope</location>
    </subcellularLocation>
</comment>
<dbReference type="Gene3D" id="3.40.30.10">
    <property type="entry name" value="Glutaredoxin"/>
    <property type="match status" value="1"/>
</dbReference>
<dbReference type="EMBL" id="PTRA01000001">
    <property type="protein sequence ID" value="PQA58301.1"/>
    <property type="molecule type" value="Genomic_DNA"/>
</dbReference>
<sequence length="378" mass="41762">MKKTLVIALMLAPALTWAQSGMYTVKGKMGTLNTPAKAYLRYMKGDKPQIDTAKITNGAFEFKGSLEAPQNAMIAIDARGLGMRRLNNNHIIPLYLEPGTIMVQSPDSALNASVKGTPLNVANEKLKVALKSSNEQMAQMMKEYQAATPEQRKSKEFDEAMDARYEKIQGEQKTIYAKFIKENPKSVVSLDALRSYGGSVPEYGEVEPMYASLDESVKSTPAGKKYSETLAKLKTTAIGAMAPGFTQADTTGRLISLTDFKGKYVLLDFWASWCGPCRQENPNVVANYQKYKDKNFTVLGVSLDQPGAKEAWMKAIHKDNLTWTHVSDLQFWNNEAARLYGVQAIPQNFLLDPNGKIIAKNIRGKALGEKLAEILATN</sequence>
<dbReference type="CDD" id="cd02966">
    <property type="entry name" value="TlpA_like_family"/>
    <property type="match status" value="1"/>
</dbReference>
<dbReference type="SUPFAM" id="SSF52833">
    <property type="entry name" value="Thioredoxin-like"/>
    <property type="match status" value="1"/>
</dbReference>
<keyword evidence="5" id="KW-0732">Signal</keyword>
<keyword evidence="2" id="KW-0201">Cytochrome c-type biogenesis</keyword>
<dbReference type="InterPro" id="IPR050553">
    <property type="entry name" value="Thioredoxin_ResA/DsbE_sf"/>
</dbReference>
<evidence type="ECO:0000256" key="3">
    <source>
        <dbReference type="ARBA" id="ARBA00023157"/>
    </source>
</evidence>
<dbReference type="GO" id="GO:0030313">
    <property type="term" value="C:cell envelope"/>
    <property type="evidence" value="ECO:0007669"/>
    <property type="project" value="UniProtKB-SubCell"/>
</dbReference>
<accession>A0A2S7IKM4</accession>
<organism evidence="7 8">
    <name type="scientific">Siphonobacter curvatus</name>
    <dbReference type="NCBI Taxonomy" id="2094562"/>
    <lineage>
        <taxon>Bacteria</taxon>
        <taxon>Pseudomonadati</taxon>
        <taxon>Bacteroidota</taxon>
        <taxon>Cytophagia</taxon>
        <taxon>Cytophagales</taxon>
        <taxon>Cytophagaceae</taxon>
        <taxon>Siphonobacter</taxon>
    </lineage>
</organism>
<dbReference type="RefSeq" id="WP_104709529.1">
    <property type="nucleotide sequence ID" value="NZ_PTRA01000001.1"/>
</dbReference>
<evidence type="ECO:0000313" key="7">
    <source>
        <dbReference type="EMBL" id="PQA58301.1"/>
    </source>
</evidence>
<keyword evidence="4" id="KW-0676">Redox-active center</keyword>
<dbReference type="InterPro" id="IPR036249">
    <property type="entry name" value="Thioredoxin-like_sf"/>
</dbReference>
<dbReference type="OrthoDB" id="6399635at2"/>
<evidence type="ECO:0000256" key="4">
    <source>
        <dbReference type="ARBA" id="ARBA00023284"/>
    </source>
</evidence>
<dbReference type="PANTHER" id="PTHR42852">
    <property type="entry name" value="THIOL:DISULFIDE INTERCHANGE PROTEIN DSBE"/>
    <property type="match status" value="1"/>
</dbReference>
<feature type="domain" description="Thioredoxin" evidence="6">
    <location>
        <begin position="236"/>
        <end position="378"/>
    </location>
</feature>
<dbReference type="Pfam" id="PF14289">
    <property type="entry name" value="DUF4369"/>
    <property type="match status" value="1"/>
</dbReference>
<comment type="caution">
    <text evidence="7">The sequence shown here is derived from an EMBL/GenBank/DDBJ whole genome shotgun (WGS) entry which is preliminary data.</text>
</comment>
<dbReference type="AlphaFoldDB" id="A0A2S7IKM4"/>
<gene>
    <name evidence="7" type="ORF">C5O19_01075</name>
</gene>
<evidence type="ECO:0000256" key="5">
    <source>
        <dbReference type="SAM" id="SignalP"/>
    </source>
</evidence>
<dbReference type="InterPro" id="IPR025380">
    <property type="entry name" value="DUF4369"/>
</dbReference>